<proteinExistence type="predicted"/>
<evidence type="ECO:0008006" key="4">
    <source>
        <dbReference type="Google" id="ProtNLM"/>
    </source>
</evidence>
<dbReference type="AlphaFoldDB" id="A0A074X668"/>
<evidence type="ECO:0000313" key="3">
    <source>
        <dbReference type="Proteomes" id="UP000027730"/>
    </source>
</evidence>
<dbReference type="GeneID" id="25411957"/>
<sequence length="388" mass="43948">MAPVTKVHKTTASATRPSSRDNDSYNHVDVYLQNTQSLDTTTITPALDPYVDDSDRYSYTSLKRKRSLSSPGTPLLLAGMESDSSSDCGFLKLSPMHKDPLPVALTIEVPPGHEGPLVVNLDINSLLAQAQSQIRPLPSYLSPRSQSCADSGYSSTSSVASEISKPNTTSKRSFLDLPAEIRNQIYRLAFVSEEKLDFAHPSNFSRSSSLLQTCRQVHDEGRSILYSENTFYFQRRKKEQAVRWTTDVYEVGYRDIRCFLRSIGLANVSLLRRLIIMLEDAQPSMNTHLKDADERRFTNDDELMDTLRVLGDHTMLKTLDLCFQGRRMFYNKDESRFIELLTRIKADQVKCINNPDTPFSNWKGLSKIASADAGRLVHEMTRRVTIFR</sequence>
<dbReference type="PANTHER" id="PTHR42085:SF8">
    <property type="entry name" value="F-BOX DOMAIN-CONTAINING PROTEIN"/>
    <property type="match status" value="1"/>
</dbReference>
<protein>
    <recommendedName>
        <fullName evidence="4">F-box domain-containing protein</fullName>
    </recommendedName>
</protein>
<name>A0A074X668_9PEZI</name>
<gene>
    <name evidence="2" type="ORF">M436DRAFT_54428</name>
</gene>
<dbReference type="PANTHER" id="PTHR42085">
    <property type="entry name" value="F-BOX DOMAIN-CONTAINING PROTEIN"/>
    <property type="match status" value="1"/>
</dbReference>
<evidence type="ECO:0000256" key="1">
    <source>
        <dbReference type="SAM" id="MobiDB-lite"/>
    </source>
</evidence>
<dbReference type="OrthoDB" id="5372935at2759"/>
<dbReference type="HOGENOM" id="CLU_038185_1_0_1"/>
<dbReference type="RefSeq" id="XP_013424348.1">
    <property type="nucleotide sequence ID" value="XM_013568894.1"/>
</dbReference>
<keyword evidence="3" id="KW-1185">Reference proteome</keyword>
<dbReference type="InterPro" id="IPR038883">
    <property type="entry name" value="AN11006-like"/>
</dbReference>
<dbReference type="STRING" id="1043004.A0A074X668"/>
<feature type="region of interest" description="Disordered" evidence="1">
    <location>
        <begin position="1"/>
        <end position="25"/>
    </location>
</feature>
<accession>A0A074X668</accession>
<reference evidence="2 3" key="1">
    <citation type="journal article" date="2014" name="BMC Genomics">
        <title>Genome sequencing of four Aureobasidium pullulans varieties: biotechnological potential, stress tolerance, and description of new species.</title>
        <authorList>
            <person name="Gostin Ar C."/>
            <person name="Ohm R.A."/>
            <person name="Kogej T."/>
            <person name="Sonjak S."/>
            <person name="Turk M."/>
            <person name="Zajc J."/>
            <person name="Zalar P."/>
            <person name="Grube M."/>
            <person name="Sun H."/>
            <person name="Han J."/>
            <person name="Sharma A."/>
            <person name="Chiniquy J."/>
            <person name="Ngan C.Y."/>
            <person name="Lipzen A."/>
            <person name="Barry K."/>
            <person name="Grigoriev I.V."/>
            <person name="Gunde-Cimerman N."/>
        </authorList>
    </citation>
    <scope>NUCLEOTIDE SEQUENCE [LARGE SCALE GENOMIC DNA]</scope>
    <source>
        <strain evidence="2 3">CBS 147.97</strain>
    </source>
</reference>
<organism evidence="2 3">
    <name type="scientific">Aureobasidium namibiae CBS 147.97</name>
    <dbReference type="NCBI Taxonomy" id="1043004"/>
    <lineage>
        <taxon>Eukaryota</taxon>
        <taxon>Fungi</taxon>
        <taxon>Dikarya</taxon>
        <taxon>Ascomycota</taxon>
        <taxon>Pezizomycotina</taxon>
        <taxon>Dothideomycetes</taxon>
        <taxon>Dothideomycetidae</taxon>
        <taxon>Dothideales</taxon>
        <taxon>Saccotheciaceae</taxon>
        <taxon>Aureobasidium</taxon>
    </lineage>
</organism>
<dbReference type="EMBL" id="KL584718">
    <property type="protein sequence ID" value="KEQ70066.1"/>
    <property type="molecule type" value="Genomic_DNA"/>
</dbReference>
<dbReference type="Proteomes" id="UP000027730">
    <property type="component" value="Unassembled WGS sequence"/>
</dbReference>
<evidence type="ECO:0000313" key="2">
    <source>
        <dbReference type="EMBL" id="KEQ70066.1"/>
    </source>
</evidence>